<protein>
    <recommendedName>
        <fullName evidence="6">EGF-like domain-containing protein</fullName>
    </recommendedName>
</protein>
<proteinExistence type="predicted"/>
<dbReference type="SUPFAM" id="SSF56042">
    <property type="entry name" value="PurM C-terminal domain-like"/>
    <property type="match status" value="1"/>
</dbReference>
<evidence type="ECO:0000256" key="2">
    <source>
        <dbReference type="ARBA" id="ARBA00022840"/>
    </source>
</evidence>
<name>A0ABY8UC03_TETOB</name>
<reference evidence="4 5" key="1">
    <citation type="submission" date="2023-05" db="EMBL/GenBank/DDBJ databases">
        <title>A 100% complete, gapless, phased diploid assembly of the Scenedesmus obliquus UTEX 3031 genome.</title>
        <authorList>
            <person name="Biondi T.C."/>
            <person name="Hanschen E.R."/>
            <person name="Kwon T."/>
            <person name="Eng W."/>
            <person name="Kruse C.P.S."/>
            <person name="Koehler S.I."/>
            <person name="Kunde Y."/>
            <person name="Gleasner C.D."/>
            <person name="You Mak K.T."/>
            <person name="Polle J."/>
            <person name="Hovde B.T."/>
            <person name="Starkenburg S.R."/>
        </authorList>
    </citation>
    <scope>NUCLEOTIDE SEQUENCE [LARGE SCALE GENOMIC DNA]</scope>
    <source>
        <strain evidence="4 5">DOE0152z</strain>
    </source>
</reference>
<dbReference type="EMBL" id="CP126217">
    <property type="protein sequence ID" value="WIA18973.1"/>
    <property type="molecule type" value="Genomic_DNA"/>
</dbReference>
<evidence type="ECO:0008006" key="6">
    <source>
        <dbReference type="Google" id="ProtNLM"/>
    </source>
</evidence>
<feature type="region of interest" description="Disordered" evidence="3">
    <location>
        <begin position="515"/>
        <end position="560"/>
    </location>
</feature>
<evidence type="ECO:0000256" key="1">
    <source>
        <dbReference type="ARBA" id="ARBA00022741"/>
    </source>
</evidence>
<keyword evidence="2" id="KW-0067">ATP-binding</keyword>
<evidence type="ECO:0000313" key="5">
    <source>
        <dbReference type="Proteomes" id="UP001244341"/>
    </source>
</evidence>
<dbReference type="Proteomes" id="UP001244341">
    <property type="component" value="Chromosome 10b"/>
</dbReference>
<dbReference type="InterPro" id="IPR009030">
    <property type="entry name" value="Growth_fac_rcpt_cys_sf"/>
</dbReference>
<sequence length="779" mass="81222">MTTALKKGLLPPEGYAEVLATMTQLNKVGQQLSGAEGVHAMTDVTGFGLAGHPLERLECLAGHLLEVAHGSGLAAVVDFRKVPVMQHALAMAQQDTFPGAVARNLESYGQSVDFDSAMPSWQQHLLVDPQTSGGLLLLHEAGCGSAAVVGQLEEGEPHCRFEPNVAVGNGGVWPSEEKDKGQDLFAICPSGLTGPYVTCVEEGQWSELKGGSACPGDENTCPQQAPNSEAVPGQGCRCKAGYFAATATATPLTCSPCGIGKYSRPGATVCTDCPSTTEPTPDRSACQCPAGTAPKQSSGEVPTPLACGDCPAGYFAAAGSSKCSPCRGYYEFSTARATACSTCPTDSYTNADHSGCQCNQGCTSGGAGSGSLLTCTCPANEPGMTCRSMRSDWEGLGGSCQCRAGYLQDGVYGGTYATPNCYASTSFEGCQLAAQYTLAGATTCQTCPANAVPQNSAYNVVCSTQPTIGLQASCSCSYQYPNQGRRLHSAHQGNTSFLAAPEALDMETLVTTSTLQWDKKGPASTTDKAESTIFDTQQQQQQQQQQPQTPVHISPTLNINGNPATVLPMEVLRTTWEGRDATDVAACLSGALLTTSNISVLAPPSVLAELGLQQAAAVSMARQLLPQLWPAHGSAAVFTSSMYKGGPRLSAKELKAALVKHYASLLPLPSCVRVPEGMARKMRVAQSNVVGMTTRTAPLRGGELADFNDDVFNAAELAVEVAHVDNEKHPELCAGIEGSSFRMRFAGFGGHSSLSAATANHIWVYASVAEDVELCGVAQ</sequence>
<evidence type="ECO:0000313" key="4">
    <source>
        <dbReference type="EMBL" id="WIA18973.1"/>
    </source>
</evidence>
<keyword evidence="1" id="KW-0547">Nucleotide-binding</keyword>
<dbReference type="InterPro" id="IPR036676">
    <property type="entry name" value="PurM-like_C_sf"/>
</dbReference>
<dbReference type="Gene3D" id="3.90.650.10">
    <property type="entry name" value="PurM-like C-terminal domain"/>
    <property type="match status" value="1"/>
</dbReference>
<dbReference type="PANTHER" id="PTHR10256:SF0">
    <property type="entry name" value="INACTIVE SELENIDE, WATER DIKINASE-LIKE PROTEIN-RELATED"/>
    <property type="match status" value="1"/>
</dbReference>
<keyword evidence="5" id="KW-1185">Reference proteome</keyword>
<dbReference type="PANTHER" id="PTHR10256">
    <property type="entry name" value="SELENIDE, WATER DIKINASE"/>
    <property type="match status" value="1"/>
</dbReference>
<accession>A0ABY8UC03</accession>
<evidence type="ECO:0000256" key="3">
    <source>
        <dbReference type="SAM" id="MobiDB-lite"/>
    </source>
</evidence>
<gene>
    <name evidence="4" type="ORF">OEZ85_003642</name>
</gene>
<dbReference type="SUPFAM" id="SSF57184">
    <property type="entry name" value="Growth factor receptor domain"/>
    <property type="match status" value="1"/>
</dbReference>
<dbReference type="InterPro" id="IPR004536">
    <property type="entry name" value="SPS/SelD"/>
</dbReference>
<dbReference type="SMART" id="SM01411">
    <property type="entry name" value="Ephrin_rec_like"/>
    <property type="match status" value="2"/>
</dbReference>
<feature type="compositionally biased region" description="Low complexity" evidence="3">
    <location>
        <begin position="536"/>
        <end position="550"/>
    </location>
</feature>
<organism evidence="4 5">
    <name type="scientific">Tetradesmus obliquus</name>
    <name type="common">Green alga</name>
    <name type="synonym">Acutodesmus obliquus</name>
    <dbReference type="NCBI Taxonomy" id="3088"/>
    <lineage>
        <taxon>Eukaryota</taxon>
        <taxon>Viridiplantae</taxon>
        <taxon>Chlorophyta</taxon>
        <taxon>core chlorophytes</taxon>
        <taxon>Chlorophyceae</taxon>
        <taxon>CS clade</taxon>
        <taxon>Sphaeropleales</taxon>
        <taxon>Scenedesmaceae</taxon>
        <taxon>Tetradesmus</taxon>
    </lineage>
</organism>